<feature type="domain" description="CAAX prenyl protease 2/Lysostaphin resistance protein A-like" evidence="2">
    <location>
        <begin position="159"/>
        <end position="222"/>
    </location>
</feature>
<gene>
    <name evidence="3" type="ORF">GCM10008957_10370</name>
</gene>
<dbReference type="AlphaFoldDB" id="A0A918C0N1"/>
<protein>
    <recommendedName>
        <fullName evidence="2">CAAX prenyl protease 2/Lysostaphin resistance protein A-like domain-containing protein</fullName>
    </recommendedName>
</protein>
<dbReference type="Proteomes" id="UP000603865">
    <property type="component" value="Unassembled WGS sequence"/>
</dbReference>
<feature type="transmembrane region" description="Helical" evidence="1">
    <location>
        <begin position="131"/>
        <end position="147"/>
    </location>
</feature>
<dbReference type="RefSeq" id="WP_189088467.1">
    <property type="nucleotide sequence ID" value="NZ_BMQL01000004.1"/>
</dbReference>
<keyword evidence="4" id="KW-1185">Reference proteome</keyword>
<proteinExistence type="predicted"/>
<dbReference type="GO" id="GO:0004175">
    <property type="term" value="F:endopeptidase activity"/>
    <property type="evidence" value="ECO:0007669"/>
    <property type="project" value="UniProtKB-ARBA"/>
</dbReference>
<feature type="transmembrane region" description="Helical" evidence="1">
    <location>
        <begin position="185"/>
        <end position="205"/>
    </location>
</feature>
<dbReference type="EMBL" id="BMQL01000004">
    <property type="protein sequence ID" value="GGQ99675.1"/>
    <property type="molecule type" value="Genomic_DNA"/>
</dbReference>
<name>A0A918C0N1_9DEIO</name>
<feature type="transmembrane region" description="Helical" evidence="1">
    <location>
        <begin position="28"/>
        <end position="51"/>
    </location>
</feature>
<keyword evidence="1" id="KW-1133">Transmembrane helix</keyword>
<accession>A0A918C0N1</accession>
<feature type="transmembrane region" description="Helical" evidence="1">
    <location>
        <begin position="107"/>
        <end position="125"/>
    </location>
</feature>
<comment type="caution">
    <text evidence="3">The sequence shown here is derived from an EMBL/GenBank/DDBJ whole genome shotgun (WGS) entry which is preliminary data.</text>
</comment>
<keyword evidence="1" id="KW-0472">Membrane</keyword>
<dbReference type="Pfam" id="PF02517">
    <property type="entry name" value="Rce1-like"/>
    <property type="match status" value="1"/>
</dbReference>
<organism evidence="3 4">
    <name type="scientific">Deinococcus ruber</name>
    <dbReference type="NCBI Taxonomy" id="1848197"/>
    <lineage>
        <taxon>Bacteria</taxon>
        <taxon>Thermotogati</taxon>
        <taxon>Deinococcota</taxon>
        <taxon>Deinococci</taxon>
        <taxon>Deinococcales</taxon>
        <taxon>Deinococcaceae</taxon>
        <taxon>Deinococcus</taxon>
    </lineage>
</organism>
<reference evidence="3" key="2">
    <citation type="submission" date="2020-09" db="EMBL/GenBank/DDBJ databases">
        <authorList>
            <person name="Sun Q."/>
            <person name="Ohkuma M."/>
        </authorList>
    </citation>
    <scope>NUCLEOTIDE SEQUENCE</scope>
    <source>
        <strain evidence="3">JCM 31311</strain>
    </source>
</reference>
<reference evidence="3" key="1">
    <citation type="journal article" date="2014" name="Int. J. Syst. Evol. Microbiol.">
        <title>Complete genome sequence of Corynebacterium casei LMG S-19264T (=DSM 44701T), isolated from a smear-ripened cheese.</title>
        <authorList>
            <consortium name="US DOE Joint Genome Institute (JGI-PGF)"/>
            <person name="Walter F."/>
            <person name="Albersmeier A."/>
            <person name="Kalinowski J."/>
            <person name="Ruckert C."/>
        </authorList>
    </citation>
    <scope>NUCLEOTIDE SEQUENCE</scope>
    <source>
        <strain evidence="3">JCM 31311</strain>
    </source>
</reference>
<sequence>MTDAASTLPVSELFEASPLRWRLPWRDFWRLAGLQIGLFLLVFVLGLLILLPAQKALHLPKGSFHGGGNFFTLSILAPILEELICRSALTPTFAAFFRQYRGRSLKAFWFCVPLLLIVSKLFSSFPLRRDVMVIMLMISVLGLVLRLKSPTLALEHQINFVFITVITISFALLHLSNYSNLPPNPLILLLVLPQFLNGLLLAYAANRYGLRASMSMHSLNNTLVTLVVWLTLLL</sequence>
<feature type="transmembrane region" description="Helical" evidence="1">
    <location>
        <begin position="159"/>
        <end position="179"/>
    </location>
</feature>
<keyword evidence="1" id="KW-0812">Transmembrane</keyword>
<evidence type="ECO:0000313" key="3">
    <source>
        <dbReference type="EMBL" id="GGQ99675.1"/>
    </source>
</evidence>
<evidence type="ECO:0000313" key="4">
    <source>
        <dbReference type="Proteomes" id="UP000603865"/>
    </source>
</evidence>
<dbReference type="GO" id="GO:0080120">
    <property type="term" value="P:CAAX-box protein maturation"/>
    <property type="evidence" value="ECO:0007669"/>
    <property type="project" value="UniProtKB-ARBA"/>
</dbReference>
<evidence type="ECO:0000259" key="2">
    <source>
        <dbReference type="Pfam" id="PF02517"/>
    </source>
</evidence>
<dbReference type="InterPro" id="IPR003675">
    <property type="entry name" value="Rce1/LyrA-like_dom"/>
</dbReference>
<evidence type="ECO:0000256" key="1">
    <source>
        <dbReference type="SAM" id="Phobius"/>
    </source>
</evidence>
<feature type="transmembrane region" description="Helical" evidence="1">
    <location>
        <begin position="217"/>
        <end position="233"/>
    </location>
</feature>